<dbReference type="SUPFAM" id="SSF55120">
    <property type="entry name" value="Pseudouridine synthase"/>
    <property type="match status" value="1"/>
</dbReference>
<dbReference type="PANTHER" id="PTHR11142:SF0">
    <property type="entry name" value="TRNA PSEUDOURIDINE SYNTHASE-LIKE 1"/>
    <property type="match status" value="1"/>
</dbReference>
<keyword evidence="2 4" id="KW-0819">tRNA processing</keyword>
<sequence>MINPRYLLRLSYDGTRFSEMAKGGTGYGVIDMLEKVISYSLTKKENKIRCSPSSRTDSGVHALYNSVMLQTPKQYDISTDKETHIYKWNNMINVINPNSMKILDYTKVAPGFCIRRHVSYRIYTYRLVVAKNMDIWETNKLSPSLVAFTEKDYSWMIPPGFDSSKAQDACDVFKGVHNMASFYKHPLREKNKEYENGSDFQNTIKDMLLVKISGGAPRIFDNDLYDYFNVSIISRSFLREQIRRMMFLIVACGYGRMNTSTIEYLLKNPSPTNFFNMKLRIAPPGGLFLTDVVYDPRMIENPNPMYYNTWDTAEFDDKLNKWFTCKEE</sequence>
<dbReference type="GO" id="GO:0003723">
    <property type="term" value="F:RNA binding"/>
    <property type="evidence" value="ECO:0007669"/>
    <property type="project" value="InterPro"/>
</dbReference>
<dbReference type="EC" id="5.4.99.12" evidence="4"/>
<evidence type="ECO:0000259" key="5">
    <source>
        <dbReference type="Pfam" id="PF01416"/>
    </source>
</evidence>
<dbReference type="GO" id="GO:0160147">
    <property type="term" value="F:tRNA pseudouridine(38-40) synthase activity"/>
    <property type="evidence" value="ECO:0007669"/>
    <property type="project" value="UniProtKB-EC"/>
</dbReference>
<evidence type="ECO:0000256" key="3">
    <source>
        <dbReference type="ARBA" id="ARBA00023235"/>
    </source>
</evidence>
<dbReference type="InterPro" id="IPR020097">
    <property type="entry name" value="PsdUridine_synth_TruA_a/b_dom"/>
</dbReference>
<dbReference type="InterPro" id="IPR020103">
    <property type="entry name" value="PsdUridine_synth_cat_dom_sf"/>
</dbReference>
<keyword evidence="6" id="KW-1185">Reference proteome</keyword>
<dbReference type="InterPro" id="IPR020094">
    <property type="entry name" value="TruA/RsuA/RluB/E/F_N"/>
</dbReference>
<evidence type="ECO:0000256" key="1">
    <source>
        <dbReference type="ARBA" id="ARBA00009375"/>
    </source>
</evidence>
<accession>A0A0N4Z1Z6</accession>
<dbReference type="GO" id="GO:0031119">
    <property type="term" value="P:tRNA pseudouridine synthesis"/>
    <property type="evidence" value="ECO:0007669"/>
    <property type="project" value="TreeGrafter"/>
</dbReference>
<dbReference type="InterPro" id="IPR001406">
    <property type="entry name" value="PsdUridine_synth_TruA"/>
</dbReference>
<protein>
    <recommendedName>
        <fullName evidence="4">tRNA pseudouridine synthase</fullName>
        <ecNumber evidence="4">5.4.99.12</ecNumber>
    </recommendedName>
</protein>
<keyword evidence="3 4" id="KW-0413">Isomerase</keyword>
<comment type="catalytic activity">
    <reaction evidence="4">
        <text>uridine(38/39/40) in tRNA = pseudouridine(38/39/40) in tRNA</text>
        <dbReference type="Rhea" id="RHEA:22376"/>
        <dbReference type="Rhea" id="RHEA-COMP:10085"/>
        <dbReference type="Rhea" id="RHEA-COMP:10087"/>
        <dbReference type="ChEBI" id="CHEBI:65314"/>
        <dbReference type="ChEBI" id="CHEBI:65315"/>
        <dbReference type="EC" id="5.4.99.12"/>
    </reaction>
</comment>
<name>A0A0N4Z1Z6_PARTI</name>
<comment type="similarity">
    <text evidence="1 4">Belongs to the tRNA pseudouridine synthase TruA family.</text>
</comment>
<feature type="domain" description="Pseudouridine synthase I TruA alpha/beta" evidence="5">
    <location>
        <begin position="170"/>
        <end position="295"/>
    </location>
</feature>
<dbReference type="Proteomes" id="UP000038045">
    <property type="component" value="Unplaced"/>
</dbReference>
<evidence type="ECO:0000313" key="6">
    <source>
        <dbReference type="Proteomes" id="UP000038045"/>
    </source>
</evidence>
<dbReference type="InterPro" id="IPR020095">
    <property type="entry name" value="PsdUridine_synth_TruA_C"/>
</dbReference>
<dbReference type="PANTHER" id="PTHR11142">
    <property type="entry name" value="PSEUDOURIDYLATE SYNTHASE"/>
    <property type="match status" value="1"/>
</dbReference>
<evidence type="ECO:0000256" key="2">
    <source>
        <dbReference type="ARBA" id="ARBA00022694"/>
    </source>
</evidence>
<evidence type="ECO:0000256" key="4">
    <source>
        <dbReference type="RuleBase" id="RU003792"/>
    </source>
</evidence>
<organism evidence="6 7">
    <name type="scientific">Parastrongyloides trichosuri</name>
    <name type="common">Possum-specific nematode worm</name>
    <dbReference type="NCBI Taxonomy" id="131310"/>
    <lineage>
        <taxon>Eukaryota</taxon>
        <taxon>Metazoa</taxon>
        <taxon>Ecdysozoa</taxon>
        <taxon>Nematoda</taxon>
        <taxon>Chromadorea</taxon>
        <taxon>Rhabditida</taxon>
        <taxon>Tylenchina</taxon>
        <taxon>Panagrolaimomorpha</taxon>
        <taxon>Strongyloidoidea</taxon>
        <taxon>Strongyloididae</taxon>
        <taxon>Parastrongyloides</taxon>
    </lineage>
</organism>
<dbReference type="STRING" id="131310.A0A0N4Z1Z6"/>
<proteinExistence type="inferred from homology"/>
<reference evidence="7" key="1">
    <citation type="submission" date="2017-02" db="UniProtKB">
        <authorList>
            <consortium name="WormBaseParasite"/>
        </authorList>
    </citation>
    <scope>IDENTIFICATION</scope>
</reference>
<dbReference type="AlphaFoldDB" id="A0A0N4Z1Z6"/>
<dbReference type="Pfam" id="PF01416">
    <property type="entry name" value="PseudoU_synth_1"/>
    <property type="match status" value="1"/>
</dbReference>
<dbReference type="WBParaSite" id="PTRK_0000089200.1">
    <property type="protein sequence ID" value="PTRK_0000089200.1"/>
    <property type="gene ID" value="PTRK_0000089200"/>
</dbReference>
<dbReference type="Gene3D" id="3.30.70.660">
    <property type="entry name" value="Pseudouridine synthase I, catalytic domain, C-terminal subdomain"/>
    <property type="match status" value="1"/>
</dbReference>
<evidence type="ECO:0000313" key="7">
    <source>
        <dbReference type="WBParaSite" id="PTRK_0000089200.1"/>
    </source>
</evidence>
<dbReference type="Gene3D" id="3.30.70.580">
    <property type="entry name" value="Pseudouridine synthase I, catalytic domain, N-terminal subdomain"/>
    <property type="match status" value="1"/>
</dbReference>